<dbReference type="Proteomes" id="UP000589520">
    <property type="component" value="Unassembled WGS sequence"/>
</dbReference>
<feature type="domain" description="Helix-turn-helix" evidence="1">
    <location>
        <begin position="6"/>
        <end position="53"/>
    </location>
</feature>
<accession>A0A7Y9PIK5</accession>
<dbReference type="InterPro" id="IPR041657">
    <property type="entry name" value="HTH_17"/>
</dbReference>
<sequence length="67" mass="7030">MDQLLVSVPNAAKMLSISRSAIYVLMSEGAIKSCKIGKSRLVVTASLHSFIESLPTGGLAVPNSVNK</sequence>
<comment type="caution">
    <text evidence="2">The sequence shown here is derived from an EMBL/GenBank/DDBJ whole genome shotgun (WGS) entry which is preliminary data.</text>
</comment>
<dbReference type="EMBL" id="JACCCW010000002">
    <property type="protein sequence ID" value="NYF80572.1"/>
    <property type="molecule type" value="Genomic_DNA"/>
</dbReference>
<gene>
    <name evidence="2" type="ORF">HDF17_002892</name>
</gene>
<proteinExistence type="predicted"/>
<evidence type="ECO:0000313" key="3">
    <source>
        <dbReference type="Proteomes" id="UP000589520"/>
    </source>
</evidence>
<protein>
    <submittedName>
        <fullName evidence="2">Excisionase family DNA binding protein</fullName>
    </submittedName>
</protein>
<evidence type="ECO:0000259" key="1">
    <source>
        <dbReference type="Pfam" id="PF12728"/>
    </source>
</evidence>
<evidence type="ECO:0000313" key="2">
    <source>
        <dbReference type="EMBL" id="NYF80572.1"/>
    </source>
</evidence>
<name>A0A7Y9PIK5_9BACT</name>
<organism evidence="2 3">
    <name type="scientific">Granulicella arctica</name>
    <dbReference type="NCBI Taxonomy" id="940613"/>
    <lineage>
        <taxon>Bacteria</taxon>
        <taxon>Pseudomonadati</taxon>
        <taxon>Acidobacteriota</taxon>
        <taxon>Terriglobia</taxon>
        <taxon>Terriglobales</taxon>
        <taxon>Acidobacteriaceae</taxon>
        <taxon>Granulicella</taxon>
    </lineage>
</organism>
<keyword evidence="3" id="KW-1185">Reference proteome</keyword>
<reference evidence="2 3" key="1">
    <citation type="submission" date="2020-07" db="EMBL/GenBank/DDBJ databases">
        <title>Genomic Encyclopedia of Type Strains, Phase IV (KMG-V): Genome sequencing to study the core and pangenomes of soil and plant-associated prokaryotes.</title>
        <authorList>
            <person name="Whitman W."/>
        </authorList>
    </citation>
    <scope>NUCLEOTIDE SEQUENCE [LARGE SCALE GENOMIC DNA]</scope>
    <source>
        <strain evidence="2 3">X4EP2</strain>
    </source>
</reference>
<dbReference type="Pfam" id="PF12728">
    <property type="entry name" value="HTH_17"/>
    <property type="match status" value="1"/>
</dbReference>
<dbReference type="AlphaFoldDB" id="A0A7Y9PIK5"/>
<dbReference type="RefSeq" id="WP_179492067.1">
    <property type="nucleotide sequence ID" value="NZ_JACCCW010000002.1"/>
</dbReference>